<protein>
    <recommendedName>
        <fullName evidence="3">DUF3450 domain-containing protein</fullName>
    </recommendedName>
</protein>
<reference evidence="1 2" key="1">
    <citation type="journal article" date="2020" name="Microorganisms">
        <title>Osmotic Adaptation and Compatible Solute Biosynthesis of Phototrophic Bacteria as Revealed from Genome Analyses.</title>
        <authorList>
            <person name="Imhoff J.F."/>
            <person name="Rahn T."/>
            <person name="Kunzel S."/>
            <person name="Keller A."/>
            <person name="Neulinger S.C."/>
        </authorList>
    </citation>
    <scope>NUCLEOTIDE SEQUENCE [LARGE SCALE GENOMIC DNA]</scope>
    <source>
        <strain evidence="1 2">DSM 9895</strain>
    </source>
</reference>
<name>A0ABS1DML9_9PROT</name>
<comment type="caution">
    <text evidence="1">The sequence shown here is derived from an EMBL/GenBank/DDBJ whole genome shotgun (WGS) entry which is preliminary data.</text>
</comment>
<accession>A0ABS1DML9</accession>
<organism evidence="1 2">
    <name type="scientific">Rhodovibrio sodomensis</name>
    <dbReference type="NCBI Taxonomy" id="1088"/>
    <lineage>
        <taxon>Bacteria</taxon>
        <taxon>Pseudomonadati</taxon>
        <taxon>Pseudomonadota</taxon>
        <taxon>Alphaproteobacteria</taxon>
        <taxon>Rhodospirillales</taxon>
        <taxon>Rhodovibrionaceae</taxon>
        <taxon>Rhodovibrio</taxon>
    </lineage>
</organism>
<gene>
    <name evidence="1" type="ORF">CKO28_24965</name>
</gene>
<sequence>MSDDQSMPDGTPDPTEEDLWHALSELMRRIPGRAQRTMALAAGVRAALYERMGQAKSPETDLTSEEPPISEEAERTLATFREDPPFSLPRLQARTAQQRLERELDKWPTERRAELIREMRDKLERRRVVLGEIQPADARQGQQWLQEAIDDALQSGDSTRSINDLLREHKKRQAFRELIQEIVEQPDEEQINAMRGALRQMRRDRRNLEAISRIVDEDRHQATLDAIESADRGECASQAEIEIADAERRSQADTSDRPRWGQITQVFGFQSPDGRRATSVWDGAICWPVDTARSVDVELGLGAIVWFRPAGEWAVIQHVESPGEDE</sequence>
<proteinExistence type="predicted"/>
<evidence type="ECO:0000313" key="2">
    <source>
        <dbReference type="Proteomes" id="UP001296873"/>
    </source>
</evidence>
<dbReference type="EMBL" id="NRRL01000163">
    <property type="protein sequence ID" value="MBK1671256.1"/>
    <property type="molecule type" value="Genomic_DNA"/>
</dbReference>
<evidence type="ECO:0000313" key="1">
    <source>
        <dbReference type="EMBL" id="MBK1671256.1"/>
    </source>
</evidence>
<keyword evidence="2" id="KW-1185">Reference proteome</keyword>
<dbReference type="Proteomes" id="UP001296873">
    <property type="component" value="Unassembled WGS sequence"/>
</dbReference>
<evidence type="ECO:0008006" key="3">
    <source>
        <dbReference type="Google" id="ProtNLM"/>
    </source>
</evidence>